<sequence>MTVSTPAIVKPNHRFLFKPVDNCETTEGCHMDVWLPDGAKEVTSEGGRMLTAEGEWYSVTQFDIRDDLMDAYHFIQQKLNSQIAEELDIKHEVVNTQSIILFGGSAGGTSVLCLAADIEKYNNNSENTEKLPQVKAILCAYPLTDPNNHFAEPKAVWAEKTSKMFPEDWELIKDFPTTGKVCTSYNFPIGRWDTCKDPRFLFARTAMATQTLNSFLYGCDAPYPASVTALDLISQTFPPTYVLAAMADDLIPVEHSFLLYDKLQKQGVESHIAKVGGAGHGFVERPPTDWPADTDYWKSDIREAVEWAVAKVKSARLLAGEYGHKSRIYLAPL</sequence>
<reference evidence="1" key="1">
    <citation type="submission" date="2023-04" db="EMBL/GenBank/DDBJ databases">
        <title>Draft Genome sequencing of Naganishia species isolated from polar environments using Oxford Nanopore Technology.</title>
        <authorList>
            <person name="Leo P."/>
            <person name="Venkateswaran K."/>
        </authorList>
    </citation>
    <scope>NUCLEOTIDE SEQUENCE</scope>
    <source>
        <strain evidence="1">MNA-CCFEE 5425</strain>
    </source>
</reference>
<accession>A0ACC2WY39</accession>
<organism evidence="1 2">
    <name type="scientific">Naganishia vaughanmartiniae</name>
    <dbReference type="NCBI Taxonomy" id="1424756"/>
    <lineage>
        <taxon>Eukaryota</taxon>
        <taxon>Fungi</taxon>
        <taxon>Dikarya</taxon>
        <taxon>Basidiomycota</taxon>
        <taxon>Agaricomycotina</taxon>
        <taxon>Tremellomycetes</taxon>
        <taxon>Filobasidiales</taxon>
        <taxon>Filobasidiaceae</taxon>
        <taxon>Naganishia</taxon>
    </lineage>
</organism>
<evidence type="ECO:0000313" key="2">
    <source>
        <dbReference type="Proteomes" id="UP001243375"/>
    </source>
</evidence>
<keyword evidence="2" id="KW-1185">Reference proteome</keyword>
<dbReference type="Proteomes" id="UP001243375">
    <property type="component" value="Unassembled WGS sequence"/>
</dbReference>
<dbReference type="EMBL" id="JASBWU010000016">
    <property type="protein sequence ID" value="KAJ9115397.1"/>
    <property type="molecule type" value="Genomic_DNA"/>
</dbReference>
<proteinExistence type="predicted"/>
<gene>
    <name evidence="1" type="ORF">QFC22_005152</name>
</gene>
<comment type="caution">
    <text evidence="1">The sequence shown here is derived from an EMBL/GenBank/DDBJ whole genome shotgun (WGS) entry which is preliminary data.</text>
</comment>
<evidence type="ECO:0000313" key="1">
    <source>
        <dbReference type="EMBL" id="KAJ9115397.1"/>
    </source>
</evidence>
<name>A0ACC2WY39_9TREE</name>
<protein>
    <submittedName>
        <fullName evidence="1">Uncharacterized protein</fullName>
    </submittedName>
</protein>